<keyword evidence="1" id="KW-1133">Transmembrane helix</keyword>
<evidence type="ECO:0000313" key="3">
    <source>
        <dbReference type="Proteomes" id="UP000199031"/>
    </source>
</evidence>
<gene>
    <name evidence="2" type="ORF">SAMN05444277_11037</name>
</gene>
<keyword evidence="1" id="KW-0812">Transmembrane</keyword>
<organism evidence="2 3">
    <name type="scientific">Parafilimonas terrae</name>
    <dbReference type="NCBI Taxonomy" id="1465490"/>
    <lineage>
        <taxon>Bacteria</taxon>
        <taxon>Pseudomonadati</taxon>
        <taxon>Bacteroidota</taxon>
        <taxon>Chitinophagia</taxon>
        <taxon>Chitinophagales</taxon>
        <taxon>Chitinophagaceae</taxon>
        <taxon>Parafilimonas</taxon>
    </lineage>
</organism>
<feature type="transmembrane region" description="Helical" evidence="1">
    <location>
        <begin position="108"/>
        <end position="126"/>
    </location>
</feature>
<dbReference type="OrthoDB" id="9858620at2"/>
<name>A0A1I5XZ68_9BACT</name>
<feature type="transmembrane region" description="Helical" evidence="1">
    <location>
        <begin position="42"/>
        <end position="61"/>
    </location>
</feature>
<protein>
    <submittedName>
        <fullName evidence="2">Uncharacterized protein</fullName>
    </submittedName>
</protein>
<sequence>MDYSFFILIISIFASRFIQLNAFRTLKDEDKGKVLSKNIMQLSQVSMVITIVLIVAFYLLVSKYPDKLTAIAATFFVALIAQRVIVYLFTRKRMTDNGVPSAYTNKYFLSWLVTTVGVALFIVLFMQQFNHALAK</sequence>
<accession>A0A1I5XZ68</accession>
<dbReference type="AlphaFoldDB" id="A0A1I5XZ68"/>
<feature type="transmembrane region" description="Helical" evidence="1">
    <location>
        <begin position="68"/>
        <end position="88"/>
    </location>
</feature>
<proteinExistence type="predicted"/>
<keyword evidence="1" id="KW-0472">Membrane</keyword>
<evidence type="ECO:0000256" key="1">
    <source>
        <dbReference type="SAM" id="Phobius"/>
    </source>
</evidence>
<dbReference type="STRING" id="1465490.SAMN05444277_11037"/>
<feature type="transmembrane region" description="Helical" evidence="1">
    <location>
        <begin position="5"/>
        <end position="22"/>
    </location>
</feature>
<keyword evidence="3" id="KW-1185">Reference proteome</keyword>
<dbReference type="Proteomes" id="UP000199031">
    <property type="component" value="Unassembled WGS sequence"/>
</dbReference>
<dbReference type="EMBL" id="FOXQ01000010">
    <property type="protein sequence ID" value="SFQ37150.1"/>
    <property type="molecule type" value="Genomic_DNA"/>
</dbReference>
<dbReference type="RefSeq" id="WP_143075884.1">
    <property type="nucleotide sequence ID" value="NZ_FOXQ01000010.1"/>
</dbReference>
<evidence type="ECO:0000313" key="2">
    <source>
        <dbReference type="EMBL" id="SFQ37150.1"/>
    </source>
</evidence>
<reference evidence="2 3" key="1">
    <citation type="submission" date="2016-10" db="EMBL/GenBank/DDBJ databases">
        <authorList>
            <person name="de Groot N.N."/>
        </authorList>
    </citation>
    <scope>NUCLEOTIDE SEQUENCE [LARGE SCALE GENOMIC DNA]</scope>
    <source>
        <strain evidence="2 3">DSM 28286</strain>
    </source>
</reference>